<accession>A0A1J0VQM5</accession>
<evidence type="ECO:0000313" key="3">
    <source>
        <dbReference type="EMBL" id="APE34326.1"/>
    </source>
</evidence>
<dbReference type="Pfam" id="PF02698">
    <property type="entry name" value="DUF218"/>
    <property type="match status" value="1"/>
</dbReference>
<keyword evidence="1" id="KW-0732">Signal</keyword>
<dbReference type="GO" id="GO:0000270">
    <property type="term" value="P:peptidoglycan metabolic process"/>
    <property type="evidence" value="ECO:0007669"/>
    <property type="project" value="TreeGrafter"/>
</dbReference>
<dbReference type="GO" id="GO:0043164">
    <property type="term" value="P:Gram-negative-bacterium-type cell wall biogenesis"/>
    <property type="evidence" value="ECO:0007669"/>
    <property type="project" value="TreeGrafter"/>
</dbReference>
<proteinExistence type="predicted"/>
<feature type="domain" description="DUF218" evidence="2">
    <location>
        <begin position="56"/>
        <end position="175"/>
    </location>
</feature>
<name>A0A1J0VQM5_9NOCA</name>
<protein>
    <recommendedName>
        <fullName evidence="2">DUF218 domain-containing protein</fullName>
    </recommendedName>
</protein>
<dbReference type="AlphaFoldDB" id="A0A1J0VQM5"/>
<reference evidence="3" key="1">
    <citation type="submission" date="2016-11" db="EMBL/GenBank/DDBJ databases">
        <authorList>
            <person name="Jaros S."/>
            <person name="Januszkiewicz K."/>
            <person name="Wedrychowicz H."/>
        </authorList>
    </citation>
    <scope>NUCLEOTIDE SEQUENCE [LARGE SCALE GENOMIC DNA]</scope>
    <source>
        <strain evidence="3">Y48</strain>
    </source>
</reference>
<dbReference type="GO" id="GO:0005886">
    <property type="term" value="C:plasma membrane"/>
    <property type="evidence" value="ECO:0007669"/>
    <property type="project" value="TreeGrafter"/>
</dbReference>
<dbReference type="Proteomes" id="UP000183810">
    <property type="component" value="Chromosome"/>
</dbReference>
<dbReference type="KEGG" id="nsl:BOX37_10580"/>
<feature type="signal peptide" evidence="1">
    <location>
        <begin position="1"/>
        <end position="27"/>
    </location>
</feature>
<gene>
    <name evidence="3" type="ORF">BOX37_10580</name>
</gene>
<dbReference type="InterPro" id="IPR051599">
    <property type="entry name" value="Cell_Envelope_Assoc"/>
</dbReference>
<dbReference type="PANTHER" id="PTHR30336">
    <property type="entry name" value="INNER MEMBRANE PROTEIN, PROBABLE PERMEASE"/>
    <property type="match status" value="1"/>
</dbReference>
<dbReference type="EMBL" id="CP018082">
    <property type="protein sequence ID" value="APE34326.1"/>
    <property type="molecule type" value="Genomic_DNA"/>
</dbReference>
<dbReference type="Gene3D" id="3.40.50.620">
    <property type="entry name" value="HUPs"/>
    <property type="match status" value="1"/>
</dbReference>
<organism evidence="3 4">
    <name type="scientific">Nocardia mangyaensis</name>
    <dbReference type="NCBI Taxonomy" id="2213200"/>
    <lineage>
        <taxon>Bacteria</taxon>
        <taxon>Bacillati</taxon>
        <taxon>Actinomycetota</taxon>
        <taxon>Actinomycetes</taxon>
        <taxon>Mycobacteriales</taxon>
        <taxon>Nocardiaceae</taxon>
        <taxon>Nocardia</taxon>
    </lineage>
</organism>
<feature type="chain" id="PRO_5012407653" description="DUF218 domain-containing protein" evidence="1">
    <location>
        <begin position="28"/>
        <end position="205"/>
    </location>
</feature>
<sequence>MVSVWRAAMAVVAMAGLVGSAAQTGQAQVPWPTGVHVEVPSRWTPVVPGAYGPDTAVVILGYGLTPAGTMREELVRRLRVGLLQAALAPLSPIIVTGGNPRSGITEADAMSEWLVANGVAPERILREGRADSTVQNARHTAALMAERGLRGAVLVTSDDHIGRASAAFVAADIAVVGELTPDRVPWFVRPVWVGTFGANSPHPGP</sequence>
<dbReference type="CDD" id="cd06259">
    <property type="entry name" value="YdcF-like"/>
    <property type="match status" value="1"/>
</dbReference>
<dbReference type="PANTHER" id="PTHR30336:SF4">
    <property type="entry name" value="ENVELOPE BIOGENESIS FACTOR ELYC"/>
    <property type="match status" value="1"/>
</dbReference>
<dbReference type="RefSeq" id="WP_071927506.1">
    <property type="nucleotide sequence ID" value="NZ_CP018082.1"/>
</dbReference>
<keyword evidence="4" id="KW-1185">Reference proteome</keyword>
<dbReference type="OrthoDB" id="3289889at2"/>
<dbReference type="InterPro" id="IPR014729">
    <property type="entry name" value="Rossmann-like_a/b/a_fold"/>
</dbReference>
<evidence type="ECO:0000256" key="1">
    <source>
        <dbReference type="SAM" id="SignalP"/>
    </source>
</evidence>
<dbReference type="InterPro" id="IPR003848">
    <property type="entry name" value="DUF218"/>
</dbReference>
<evidence type="ECO:0000259" key="2">
    <source>
        <dbReference type="Pfam" id="PF02698"/>
    </source>
</evidence>
<evidence type="ECO:0000313" key="4">
    <source>
        <dbReference type="Proteomes" id="UP000183810"/>
    </source>
</evidence>